<organism evidence="3 4">
    <name type="scientific">Luteimonas gilva</name>
    <dbReference type="NCBI Taxonomy" id="2572684"/>
    <lineage>
        <taxon>Bacteria</taxon>
        <taxon>Pseudomonadati</taxon>
        <taxon>Pseudomonadota</taxon>
        <taxon>Gammaproteobacteria</taxon>
        <taxon>Lysobacterales</taxon>
        <taxon>Lysobacteraceae</taxon>
        <taxon>Luteimonas</taxon>
    </lineage>
</organism>
<sequence>MDIRLEKIEIAVDGERIQGTALWPPRRLPGVLFVHGWGGSQQHDLARAREAAGLGCVCLTFDLRGHEDTAAQWETVSRELNLRDLLAAYDRLAAHPAVDRDAIAVVGISYGGYLAAILTTLRPVRWLALRSAALYKDEGWELPKRRLNLDPDLPDYRRRPIDPQDNRALRAAAEFRGDALIVEAERDVVVPHQTTENYRKAFARTRSLTSRVLADADHALSGKQAQKDYTGVLIKWLTEMIVGAREQAAKAQVEGNKQAAKQSVDP</sequence>
<dbReference type="GO" id="GO:0006508">
    <property type="term" value="P:proteolysis"/>
    <property type="evidence" value="ECO:0007669"/>
    <property type="project" value="InterPro"/>
</dbReference>
<name>A0A4U5JKF8_9GAMM</name>
<dbReference type="PROSITE" id="PS00708">
    <property type="entry name" value="PRO_ENDOPEP_SER"/>
    <property type="match status" value="1"/>
</dbReference>
<dbReference type="Proteomes" id="UP000308707">
    <property type="component" value="Unassembled WGS sequence"/>
</dbReference>
<dbReference type="RefSeq" id="WP_137267958.1">
    <property type="nucleotide sequence ID" value="NZ_SZUA01000003.1"/>
</dbReference>
<dbReference type="SUPFAM" id="SSF53474">
    <property type="entry name" value="alpha/beta-Hydrolases"/>
    <property type="match status" value="1"/>
</dbReference>
<dbReference type="Gene3D" id="3.40.50.1820">
    <property type="entry name" value="alpha/beta hydrolase"/>
    <property type="match status" value="1"/>
</dbReference>
<evidence type="ECO:0000256" key="1">
    <source>
        <dbReference type="ARBA" id="ARBA00022801"/>
    </source>
</evidence>
<dbReference type="InterPro" id="IPR002471">
    <property type="entry name" value="Pept_S9_AS"/>
</dbReference>
<protein>
    <submittedName>
        <fullName evidence="3">Alpha/beta fold hydrolase</fullName>
    </submittedName>
</protein>
<dbReference type="InterPro" id="IPR029058">
    <property type="entry name" value="AB_hydrolase_fold"/>
</dbReference>
<evidence type="ECO:0000313" key="4">
    <source>
        <dbReference type="Proteomes" id="UP000308707"/>
    </source>
</evidence>
<dbReference type="OrthoDB" id="8638755at2"/>
<gene>
    <name evidence="3" type="ORF">FCE95_15595</name>
</gene>
<dbReference type="AlphaFoldDB" id="A0A4U5JKF8"/>
<dbReference type="InterPro" id="IPR001375">
    <property type="entry name" value="Peptidase_S9_cat"/>
</dbReference>
<comment type="caution">
    <text evidence="3">The sequence shown here is derived from an EMBL/GenBank/DDBJ whole genome shotgun (WGS) entry which is preliminary data.</text>
</comment>
<feature type="domain" description="Peptidase S9 prolyl oligopeptidase catalytic" evidence="2">
    <location>
        <begin position="52"/>
        <end position="240"/>
    </location>
</feature>
<evidence type="ECO:0000259" key="2">
    <source>
        <dbReference type="Pfam" id="PF00326"/>
    </source>
</evidence>
<dbReference type="EMBL" id="SZUA01000003">
    <property type="protein sequence ID" value="TKR29555.1"/>
    <property type="molecule type" value="Genomic_DNA"/>
</dbReference>
<dbReference type="PANTHER" id="PTHR22946">
    <property type="entry name" value="DIENELACTONE HYDROLASE DOMAIN-CONTAINING PROTEIN-RELATED"/>
    <property type="match status" value="1"/>
</dbReference>
<evidence type="ECO:0000313" key="3">
    <source>
        <dbReference type="EMBL" id="TKR29555.1"/>
    </source>
</evidence>
<dbReference type="InterPro" id="IPR050261">
    <property type="entry name" value="FrsA_esterase"/>
</dbReference>
<keyword evidence="4" id="KW-1185">Reference proteome</keyword>
<dbReference type="GO" id="GO:0004252">
    <property type="term" value="F:serine-type endopeptidase activity"/>
    <property type="evidence" value="ECO:0007669"/>
    <property type="project" value="InterPro"/>
</dbReference>
<dbReference type="PANTHER" id="PTHR22946:SF5">
    <property type="entry name" value="PEPTIDASE S9 PROLYL OLIGOPEPTIDASE CATALYTIC DOMAIN-CONTAINING PROTEIN"/>
    <property type="match status" value="1"/>
</dbReference>
<accession>A0A4U5JKF8</accession>
<keyword evidence="1 3" id="KW-0378">Hydrolase</keyword>
<proteinExistence type="predicted"/>
<reference evidence="3 4" key="1">
    <citation type="submission" date="2019-04" db="EMBL/GenBank/DDBJ databases">
        <title>Reference strain of H23.</title>
        <authorList>
            <person name="Luo X."/>
        </authorList>
    </citation>
    <scope>NUCLEOTIDE SEQUENCE [LARGE SCALE GENOMIC DNA]</scope>
    <source>
        <strain evidence="3 4">H23</strain>
    </source>
</reference>
<dbReference type="Pfam" id="PF00326">
    <property type="entry name" value="Peptidase_S9"/>
    <property type="match status" value="1"/>
</dbReference>